<gene>
    <name evidence="1" type="ORF">CQ14_20815</name>
</gene>
<organism evidence="1 2">
    <name type="scientific">Bradyrhizobium lablabi</name>
    <dbReference type="NCBI Taxonomy" id="722472"/>
    <lineage>
        <taxon>Bacteria</taxon>
        <taxon>Pseudomonadati</taxon>
        <taxon>Pseudomonadota</taxon>
        <taxon>Alphaproteobacteria</taxon>
        <taxon>Hyphomicrobiales</taxon>
        <taxon>Nitrobacteraceae</taxon>
        <taxon>Bradyrhizobium</taxon>
    </lineage>
</organism>
<protein>
    <submittedName>
        <fullName evidence="1">Uncharacterized protein</fullName>
    </submittedName>
</protein>
<evidence type="ECO:0000313" key="1">
    <source>
        <dbReference type="EMBL" id="KRR26814.1"/>
    </source>
</evidence>
<dbReference type="EMBL" id="LLYB01000043">
    <property type="protein sequence ID" value="KRR26814.1"/>
    <property type="molecule type" value="Genomic_DNA"/>
</dbReference>
<dbReference type="AlphaFoldDB" id="A0A0R3N3X1"/>
<dbReference type="Proteomes" id="UP000051660">
    <property type="component" value="Unassembled WGS sequence"/>
</dbReference>
<accession>A0A0R3N3X1</accession>
<comment type="caution">
    <text evidence="1">The sequence shown here is derived from an EMBL/GenBank/DDBJ whole genome shotgun (WGS) entry which is preliminary data.</text>
</comment>
<reference evidence="1 2" key="1">
    <citation type="submission" date="2014-03" db="EMBL/GenBank/DDBJ databases">
        <title>Bradyrhizobium valentinum sp. nov., isolated from effective nodules of Lupinus mariae-josephae, a lupine endemic of basic-lime soils in Eastern Spain.</title>
        <authorList>
            <person name="Duran D."/>
            <person name="Rey L."/>
            <person name="Navarro A."/>
            <person name="Busquets A."/>
            <person name="Imperial J."/>
            <person name="Ruiz-Argueso T."/>
        </authorList>
    </citation>
    <scope>NUCLEOTIDE SEQUENCE [LARGE SCALE GENOMIC DNA]</scope>
    <source>
        <strain evidence="1 2">CCBAU 23086</strain>
    </source>
</reference>
<name>A0A0R3N3X1_9BRAD</name>
<sequence>MVPSRTEFCEEVINLDEDMEMNNDSEEIDGFNSPGEYRRFCAYIEKQVASGDALERTADPNYGKGMIVGGRWFEDPSTKEIWRLVPPDFPFRGLWEKVDPASVGRRLGK</sequence>
<evidence type="ECO:0000313" key="2">
    <source>
        <dbReference type="Proteomes" id="UP000051660"/>
    </source>
</evidence>
<proteinExistence type="predicted"/>